<keyword evidence="4" id="KW-1185">Reference proteome</keyword>
<dbReference type="Proteomes" id="UP000321822">
    <property type="component" value="Unassembled WGS sequence"/>
</dbReference>
<gene>
    <name evidence="3" type="ORF">ESZ36_12410</name>
</gene>
<dbReference type="RefSeq" id="WP_146788311.1">
    <property type="nucleotide sequence ID" value="NZ_VOLT01000005.1"/>
</dbReference>
<accession>A0A5C6QH32</accession>
<dbReference type="PANTHER" id="PTHR36509">
    <property type="entry name" value="BLL3101 PROTEIN"/>
    <property type="match status" value="1"/>
</dbReference>
<evidence type="ECO:0000313" key="4">
    <source>
        <dbReference type="Proteomes" id="UP000321822"/>
    </source>
</evidence>
<dbReference type="SUPFAM" id="SSF160935">
    <property type="entry name" value="VPA0735-like"/>
    <property type="match status" value="1"/>
</dbReference>
<dbReference type="Pfam" id="PF06863">
    <property type="entry name" value="DUF1254"/>
    <property type="match status" value="1"/>
</dbReference>
<evidence type="ECO:0000259" key="1">
    <source>
        <dbReference type="Pfam" id="PF06742"/>
    </source>
</evidence>
<feature type="domain" description="DUF1214" evidence="1">
    <location>
        <begin position="393"/>
        <end position="488"/>
    </location>
</feature>
<protein>
    <submittedName>
        <fullName evidence="3">DUF1254 domain-containing protein</fullName>
    </submittedName>
</protein>
<dbReference type="InterPro" id="IPR037050">
    <property type="entry name" value="DUF1254_sf"/>
</dbReference>
<dbReference type="OrthoDB" id="547269at2"/>
<sequence>MKIKKISTILAMIVLTSGATVAIMLSDKVKNIVEMTSPWQENYSKSKSQLGALYGFPYVFNYLLLNDWGQPLEKGIISKKPRDTLNNFYHVRKLTDAEYRDGGAPNNDAVYSLAYLYVDKEPVIVTAPVLGNDDRYWALQFTSFTSDNYAYISKRATGNGGGNFAIVPSGWKGTLPEGVTYLAEAPTKWSLLVGQTVVRSQADLPNVHKIQDQYQLTALSDWGKAEHVRPSFVPVENAFPEYAAMFADPDLGLKAILEDFIKYNPENYLAMMNYSMTLNGIPEAEQGYMEQFREVGIGSDIDLSELRQDFIKGRLKGAALGLLDVVKSTETNYGSKSVDGWTVLDPIYGHAGMEGKYLVRSALQSLTGIVANDIEEASYSLLNDDVTRTGVQKPSGEYRYVLHFTSDQMPKVGAFWSLSAYDDTNNLIANKINRYSIGDRTKGLVYNDDGGVSLYISYDEPSDKAERSNWLPTSKGEFYMVFRAYLPGQEIIEQTWTPPKLTLQ</sequence>
<evidence type="ECO:0000313" key="3">
    <source>
        <dbReference type="EMBL" id="TWX68063.1"/>
    </source>
</evidence>
<dbReference type="InterPro" id="IPR037049">
    <property type="entry name" value="DUF1214_C_sf"/>
</dbReference>
<dbReference type="InterPro" id="IPR010679">
    <property type="entry name" value="DUF1254"/>
</dbReference>
<dbReference type="Gene3D" id="2.60.40.1610">
    <property type="entry name" value="Domain of unknown function DUF1254"/>
    <property type="match status" value="1"/>
</dbReference>
<proteinExistence type="predicted"/>
<name>A0A5C6QH32_9GAMM</name>
<dbReference type="EMBL" id="VOLT01000005">
    <property type="protein sequence ID" value="TWX68063.1"/>
    <property type="molecule type" value="Genomic_DNA"/>
</dbReference>
<feature type="domain" description="DUF1254" evidence="2">
    <location>
        <begin position="86"/>
        <end position="217"/>
    </location>
</feature>
<dbReference type="InterPro" id="IPR010621">
    <property type="entry name" value="DUF1214"/>
</dbReference>
<reference evidence="3 4" key="1">
    <citation type="submission" date="2019-07" db="EMBL/GenBank/DDBJ databases">
        <title>Genomes of sea-ice associated Colwellia species.</title>
        <authorList>
            <person name="Bowman J.P."/>
        </authorList>
    </citation>
    <scope>NUCLEOTIDE SEQUENCE [LARGE SCALE GENOMIC DNA]</scope>
    <source>
        <strain evidence="3 4">ACAM 459</strain>
    </source>
</reference>
<dbReference type="PANTHER" id="PTHR36509:SF2">
    <property type="entry name" value="BLL3101 PROTEIN"/>
    <property type="match status" value="1"/>
</dbReference>
<dbReference type="Pfam" id="PF06742">
    <property type="entry name" value="DUF1214"/>
    <property type="match status" value="1"/>
</dbReference>
<dbReference type="Gene3D" id="2.60.120.600">
    <property type="entry name" value="Domain of unknown function DUF1214, C-terminal domain"/>
    <property type="match status" value="1"/>
</dbReference>
<organism evidence="3 4">
    <name type="scientific">Colwellia demingiae</name>
    <dbReference type="NCBI Taxonomy" id="89401"/>
    <lineage>
        <taxon>Bacteria</taxon>
        <taxon>Pseudomonadati</taxon>
        <taxon>Pseudomonadota</taxon>
        <taxon>Gammaproteobacteria</taxon>
        <taxon>Alteromonadales</taxon>
        <taxon>Colwelliaceae</taxon>
        <taxon>Colwellia</taxon>
    </lineage>
</organism>
<evidence type="ECO:0000259" key="2">
    <source>
        <dbReference type="Pfam" id="PF06863"/>
    </source>
</evidence>
<dbReference type="AlphaFoldDB" id="A0A5C6QH32"/>
<comment type="caution">
    <text evidence="3">The sequence shown here is derived from an EMBL/GenBank/DDBJ whole genome shotgun (WGS) entry which is preliminary data.</text>
</comment>